<dbReference type="Pfam" id="PF01165">
    <property type="entry name" value="Ribosomal_S21"/>
    <property type="match status" value="1"/>
</dbReference>
<keyword evidence="3" id="KW-0687">Ribonucleoprotein</keyword>
<accession>A0A8H5HCX3</accession>
<evidence type="ECO:0008006" key="7">
    <source>
        <dbReference type="Google" id="ProtNLM"/>
    </source>
</evidence>
<name>A0A8H5HCX3_9AGAR</name>
<dbReference type="AlphaFoldDB" id="A0A8H5HCX3"/>
<dbReference type="OrthoDB" id="2501249at2759"/>
<evidence type="ECO:0000256" key="4">
    <source>
        <dbReference type="SAM" id="MobiDB-lite"/>
    </source>
</evidence>
<dbReference type="GO" id="GO:0070124">
    <property type="term" value="P:mitochondrial translational initiation"/>
    <property type="evidence" value="ECO:0007669"/>
    <property type="project" value="TreeGrafter"/>
</dbReference>
<evidence type="ECO:0000313" key="5">
    <source>
        <dbReference type="EMBL" id="KAF5381002.1"/>
    </source>
</evidence>
<dbReference type="PANTHER" id="PTHR41237">
    <property type="entry name" value="37S RIBOSOMAL PROTEIN MRP21, MITOCHONDRIAL"/>
    <property type="match status" value="1"/>
</dbReference>
<proteinExistence type="inferred from homology"/>
<protein>
    <recommendedName>
        <fullName evidence="7">Ribosomal protein S21</fullName>
    </recommendedName>
</protein>
<dbReference type="InterPro" id="IPR001911">
    <property type="entry name" value="Ribosomal_bS21"/>
</dbReference>
<evidence type="ECO:0000313" key="6">
    <source>
        <dbReference type="Proteomes" id="UP000565441"/>
    </source>
</evidence>
<comment type="caution">
    <text evidence="5">The sequence shown here is derived from an EMBL/GenBank/DDBJ whole genome shotgun (WGS) entry which is preliminary data.</text>
</comment>
<evidence type="ECO:0000256" key="3">
    <source>
        <dbReference type="ARBA" id="ARBA00023274"/>
    </source>
</evidence>
<evidence type="ECO:0000256" key="2">
    <source>
        <dbReference type="ARBA" id="ARBA00022980"/>
    </source>
</evidence>
<dbReference type="GO" id="GO:0003735">
    <property type="term" value="F:structural constituent of ribosome"/>
    <property type="evidence" value="ECO:0007669"/>
    <property type="project" value="InterPro"/>
</dbReference>
<dbReference type="PANTHER" id="PTHR41237:SF1">
    <property type="entry name" value="SMALL RIBOSOMAL SUBUNIT PROTEIN BS21M"/>
    <property type="match status" value="1"/>
</dbReference>
<feature type="region of interest" description="Disordered" evidence="4">
    <location>
        <begin position="131"/>
        <end position="150"/>
    </location>
</feature>
<keyword evidence="2" id="KW-0689">Ribosomal protein</keyword>
<organism evidence="5 6">
    <name type="scientific">Tricholomella constricta</name>
    <dbReference type="NCBI Taxonomy" id="117010"/>
    <lineage>
        <taxon>Eukaryota</taxon>
        <taxon>Fungi</taxon>
        <taxon>Dikarya</taxon>
        <taxon>Basidiomycota</taxon>
        <taxon>Agaricomycotina</taxon>
        <taxon>Agaricomycetes</taxon>
        <taxon>Agaricomycetidae</taxon>
        <taxon>Agaricales</taxon>
        <taxon>Tricholomatineae</taxon>
        <taxon>Lyophyllaceae</taxon>
        <taxon>Tricholomella</taxon>
    </lineage>
</organism>
<dbReference type="GO" id="GO:0005763">
    <property type="term" value="C:mitochondrial small ribosomal subunit"/>
    <property type="evidence" value="ECO:0007669"/>
    <property type="project" value="TreeGrafter"/>
</dbReference>
<reference evidence="5 6" key="1">
    <citation type="journal article" date="2020" name="ISME J.">
        <title>Uncovering the hidden diversity of litter-decomposition mechanisms in mushroom-forming fungi.</title>
        <authorList>
            <person name="Floudas D."/>
            <person name="Bentzer J."/>
            <person name="Ahren D."/>
            <person name="Johansson T."/>
            <person name="Persson P."/>
            <person name="Tunlid A."/>
        </authorList>
    </citation>
    <scope>NUCLEOTIDE SEQUENCE [LARGE SCALE GENOMIC DNA]</scope>
    <source>
        <strain evidence="5 6">CBS 661.87</strain>
    </source>
</reference>
<evidence type="ECO:0000256" key="1">
    <source>
        <dbReference type="ARBA" id="ARBA00006640"/>
    </source>
</evidence>
<gene>
    <name evidence="5" type="ORF">D9615_003931</name>
</gene>
<dbReference type="InterPro" id="IPR052837">
    <property type="entry name" value="Mitoribosomal_bS21"/>
</dbReference>
<sequence>MLATISPFIRKTLLSQQPTIYSAFRSQIRQIASSSSCAQRPSLSQGRTTPPEETWNNLIGKTVVASGKQEALTPEEIWREKSAKAKWTLERDPPASAYSGRSVKVLGGNVADAYARLHSILQRNKVRAQLRRAERHEKKGEKRRRLESERWRRQFAHEVRKKVQLVTKIRNRGA</sequence>
<dbReference type="EMBL" id="JAACJP010000012">
    <property type="protein sequence ID" value="KAF5381002.1"/>
    <property type="molecule type" value="Genomic_DNA"/>
</dbReference>
<comment type="similarity">
    <text evidence="1">Belongs to the bacterial ribosomal protein bS21 family.</text>
</comment>
<dbReference type="Proteomes" id="UP000565441">
    <property type="component" value="Unassembled WGS sequence"/>
</dbReference>
<keyword evidence="6" id="KW-1185">Reference proteome</keyword>
<feature type="region of interest" description="Disordered" evidence="4">
    <location>
        <begin position="35"/>
        <end position="54"/>
    </location>
</feature>